<evidence type="ECO:0000313" key="1">
    <source>
        <dbReference type="EMBL" id="MDO6541745.1"/>
    </source>
</evidence>
<dbReference type="AlphaFoldDB" id="A0AAW7Y173"/>
<accession>A0AAW7Y173</accession>
<proteinExistence type="predicted"/>
<comment type="caution">
    <text evidence="1">The sequence shown here is derived from an EMBL/GenBank/DDBJ whole genome shotgun (WGS) entry which is preliminary data.</text>
</comment>
<evidence type="ECO:0000313" key="2">
    <source>
        <dbReference type="Proteomes" id="UP001170624"/>
    </source>
</evidence>
<reference evidence="1" key="1">
    <citation type="submission" date="2023-07" db="EMBL/GenBank/DDBJ databases">
        <title>Genome content predicts the carbon catabolic preferences of heterotrophic bacteria.</title>
        <authorList>
            <person name="Gralka M."/>
        </authorList>
    </citation>
    <scope>NUCLEOTIDE SEQUENCE</scope>
    <source>
        <strain evidence="1">G2M05</strain>
    </source>
</reference>
<dbReference type="Proteomes" id="UP001170624">
    <property type="component" value="Unassembled WGS sequence"/>
</dbReference>
<gene>
    <name evidence="1" type="ORF">Q4568_04330</name>
</gene>
<protein>
    <submittedName>
        <fullName evidence="1">Uncharacterized protein</fullName>
    </submittedName>
</protein>
<organism evidence="1 2">
    <name type="scientific">Photobacterium sanguinicancri</name>
    <dbReference type="NCBI Taxonomy" id="875932"/>
    <lineage>
        <taxon>Bacteria</taxon>
        <taxon>Pseudomonadati</taxon>
        <taxon>Pseudomonadota</taxon>
        <taxon>Gammaproteobacteria</taxon>
        <taxon>Vibrionales</taxon>
        <taxon>Vibrionaceae</taxon>
        <taxon>Photobacterium</taxon>
    </lineage>
</organism>
<name>A0AAW7Y173_9GAMM</name>
<dbReference type="Gene3D" id="3.40.190.290">
    <property type="match status" value="1"/>
</dbReference>
<sequence>MIPKLLIDDQLLKSELFVMDNQSVFVALYWNTWEQVSEVISQVEKQVIEVSKTKLIQNE</sequence>
<dbReference type="EMBL" id="JAUOPU010000003">
    <property type="protein sequence ID" value="MDO6541745.1"/>
    <property type="molecule type" value="Genomic_DNA"/>
</dbReference>
<dbReference type="RefSeq" id="WP_303498498.1">
    <property type="nucleotide sequence ID" value="NZ_JAUOPU010000003.1"/>
</dbReference>